<evidence type="ECO:0000256" key="1">
    <source>
        <dbReference type="ARBA" id="ARBA00004496"/>
    </source>
</evidence>
<feature type="compositionally biased region" description="Basic residues" evidence="5">
    <location>
        <begin position="143"/>
        <end position="152"/>
    </location>
</feature>
<reference evidence="6" key="1">
    <citation type="submission" date="2014-05" db="EMBL/GenBank/DDBJ databases">
        <title>The transcriptome of the halophilic microalga Tetraselmis sp. GSL018 isolated from the Great Salt Lake, Utah.</title>
        <authorList>
            <person name="Jinkerson R.E."/>
            <person name="D'Adamo S."/>
            <person name="Posewitz M.C."/>
        </authorList>
    </citation>
    <scope>NUCLEOTIDE SEQUENCE</scope>
    <source>
        <strain evidence="6">GSL018</strain>
    </source>
</reference>
<protein>
    <submittedName>
        <fullName evidence="6">Signal recognition particle subunit SRP19</fullName>
    </submittedName>
</protein>
<keyword evidence="3" id="KW-0733">Signal recognition particle</keyword>
<proteinExistence type="predicted"/>
<dbReference type="GO" id="GO:0006617">
    <property type="term" value="P:SRP-dependent cotranslational protein targeting to membrane, signal sequence recognition"/>
    <property type="evidence" value="ECO:0007669"/>
    <property type="project" value="TreeGrafter"/>
</dbReference>
<gene>
    <name evidence="6" type="primary">SRP19</name>
    <name evidence="6" type="ORF">TSPGSL018_8535</name>
</gene>
<name>A0A061SDS3_9CHLO</name>
<dbReference type="PANTHER" id="PTHR17453:SF0">
    <property type="entry name" value="SIGNAL RECOGNITION PARTICLE 19 KDA PROTEIN"/>
    <property type="match status" value="1"/>
</dbReference>
<dbReference type="AlphaFoldDB" id="A0A061SDS3"/>
<evidence type="ECO:0000256" key="4">
    <source>
        <dbReference type="ARBA" id="ARBA00023274"/>
    </source>
</evidence>
<dbReference type="Gene3D" id="3.30.56.30">
    <property type="entry name" value="Signal recognition particle, SRP19-like subunit"/>
    <property type="match status" value="1"/>
</dbReference>
<dbReference type="EMBL" id="GBEZ01004010">
    <property type="protein sequence ID" value="JAC81169.1"/>
    <property type="molecule type" value="Transcribed_RNA"/>
</dbReference>
<evidence type="ECO:0000256" key="5">
    <source>
        <dbReference type="SAM" id="MobiDB-lite"/>
    </source>
</evidence>
<accession>A0A061SDS3</accession>
<evidence type="ECO:0000256" key="3">
    <source>
        <dbReference type="ARBA" id="ARBA00023135"/>
    </source>
</evidence>
<feature type="compositionally biased region" description="Low complexity" evidence="5">
    <location>
        <begin position="121"/>
        <end position="142"/>
    </location>
</feature>
<dbReference type="SUPFAM" id="SSF69695">
    <property type="entry name" value="SRP19"/>
    <property type="match status" value="1"/>
</dbReference>
<dbReference type="PANTHER" id="PTHR17453">
    <property type="entry name" value="SIGNAL RECOGNITION PARTICLE 19 KD PROTEIN"/>
    <property type="match status" value="1"/>
</dbReference>
<comment type="subcellular location">
    <subcellularLocation>
        <location evidence="1">Cytoplasm</location>
    </subcellularLocation>
</comment>
<organism evidence="6">
    <name type="scientific">Tetraselmis sp. GSL018</name>
    <dbReference type="NCBI Taxonomy" id="582737"/>
    <lineage>
        <taxon>Eukaryota</taxon>
        <taxon>Viridiplantae</taxon>
        <taxon>Chlorophyta</taxon>
        <taxon>core chlorophytes</taxon>
        <taxon>Chlorodendrophyceae</taxon>
        <taxon>Chlorodendrales</taxon>
        <taxon>Chlorodendraceae</taxon>
        <taxon>Tetraselmis</taxon>
    </lineage>
</organism>
<evidence type="ECO:0000256" key="2">
    <source>
        <dbReference type="ARBA" id="ARBA00022490"/>
    </source>
</evidence>
<dbReference type="GO" id="GO:0008312">
    <property type="term" value="F:7S RNA binding"/>
    <property type="evidence" value="ECO:0007669"/>
    <property type="project" value="InterPro"/>
</dbReference>
<feature type="region of interest" description="Disordered" evidence="5">
    <location>
        <begin position="113"/>
        <end position="152"/>
    </location>
</feature>
<keyword evidence="2" id="KW-0963">Cytoplasm</keyword>
<keyword evidence="4" id="KW-0687">Ribonucleoprotein</keyword>
<dbReference type="Pfam" id="PF01922">
    <property type="entry name" value="SRP19"/>
    <property type="match status" value="1"/>
</dbReference>
<evidence type="ECO:0000313" key="6">
    <source>
        <dbReference type="EMBL" id="JAC81169.1"/>
    </source>
</evidence>
<dbReference type="GO" id="GO:0005786">
    <property type="term" value="C:signal recognition particle, endoplasmic reticulum targeting"/>
    <property type="evidence" value="ECO:0007669"/>
    <property type="project" value="UniProtKB-KW"/>
</dbReference>
<dbReference type="InterPro" id="IPR036521">
    <property type="entry name" value="SRP19-like_sf"/>
</dbReference>
<sequence length="152" mass="17088">MCSRVCFRTNRLLGTQRVVIYPSYINRKLKISEGRRISKEKACEDPTAQEIFDSVTKALKLDAQLEADKCYSRDFWVVGRVRVQLKNEDGSPVRVDIPSRKVLFERVAEWVPKHPNRSKKAQAQQAAPRPQASSAAGSSSTKGGKKGKKGRK</sequence>
<dbReference type="InterPro" id="IPR002778">
    <property type="entry name" value="Signal_recog_particle_SRP19"/>
</dbReference>